<protein>
    <recommendedName>
        <fullName evidence="2">BTB domain-containing protein</fullName>
    </recommendedName>
</protein>
<dbReference type="Pfam" id="PF00622">
    <property type="entry name" value="SPRY"/>
    <property type="match status" value="1"/>
</dbReference>
<dbReference type="SUPFAM" id="SSF49899">
    <property type="entry name" value="Concanavalin A-like lectins/glucanases"/>
    <property type="match status" value="1"/>
</dbReference>
<dbReference type="SMART" id="SM00225">
    <property type="entry name" value="BTB"/>
    <property type="match status" value="1"/>
</dbReference>
<dbReference type="InterPro" id="IPR011705">
    <property type="entry name" value="BACK"/>
</dbReference>
<dbReference type="InterPro" id="IPR013320">
    <property type="entry name" value="ConA-like_dom_sf"/>
</dbReference>
<feature type="region of interest" description="Disordered" evidence="1">
    <location>
        <begin position="473"/>
        <end position="530"/>
    </location>
</feature>
<feature type="compositionally biased region" description="Basic and acidic residues" evidence="1">
    <location>
        <begin position="495"/>
        <end position="507"/>
    </location>
</feature>
<dbReference type="Pfam" id="PF07707">
    <property type="entry name" value="BACK"/>
    <property type="match status" value="1"/>
</dbReference>
<dbReference type="CDD" id="cd11709">
    <property type="entry name" value="SPRY"/>
    <property type="match status" value="1"/>
</dbReference>
<gene>
    <name evidence="3" type="ORF">CCMP2556_LOCUS8372</name>
</gene>
<dbReference type="PROSITE" id="PS50097">
    <property type="entry name" value="BTB"/>
    <property type="match status" value="1"/>
</dbReference>
<dbReference type="Proteomes" id="UP001642484">
    <property type="component" value="Unassembled WGS sequence"/>
</dbReference>
<name>A0ABP0IVU0_9DINO</name>
<keyword evidence="4" id="KW-1185">Reference proteome</keyword>
<feature type="domain" description="BTB" evidence="2">
    <location>
        <begin position="35"/>
        <end position="127"/>
    </location>
</feature>
<evidence type="ECO:0000259" key="2">
    <source>
        <dbReference type="PROSITE" id="PS50097"/>
    </source>
</evidence>
<dbReference type="InterPro" id="IPR043136">
    <property type="entry name" value="B30.2/SPRY_sf"/>
</dbReference>
<dbReference type="Gene3D" id="2.60.120.920">
    <property type="match status" value="1"/>
</dbReference>
<dbReference type="SMART" id="SM00875">
    <property type="entry name" value="BACK"/>
    <property type="match status" value="1"/>
</dbReference>
<dbReference type="InterPro" id="IPR051481">
    <property type="entry name" value="BTB-POZ/Galectin-3-binding"/>
</dbReference>
<dbReference type="EMBL" id="CAXAMN010003780">
    <property type="protein sequence ID" value="CAK9006199.1"/>
    <property type="molecule type" value="Genomic_DNA"/>
</dbReference>
<dbReference type="InterPro" id="IPR003877">
    <property type="entry name" value="SPRY_dom"/>
</dbReference>
<proteinExistence type="predicted"/>
<evidence type="ECO:0000313" key="3">
    <source>
        <dbReference type="EMBL" id="CAK9006199.1"/>
    </source>
</evidence>
<reference evidence="3 4" key="1">
    <citation type="submission" date="2024-02" db="EMBL/GenBank/DDBJ databases">
        <authorList>
            <person name="Chen Y."/>
            <person name="Shah S."/>
            <person name="Dougan E. K."/>
            <person name="Thang M."/>
            <person name="Chan C."/>
        </authorList>
    </citation>
    <scope>NUCLEOTIDE SEQUENCE [LARGE SCALE GENOMIC DNA]</scope>
</reference>
<dbReference type="Gene3D" id="3.30.710.10">
    <property type="entry name" value="Potassium Channel Kv1.1, Chain A"/>
    <property type="match status" value="1"/>
</dbReference>
<dbReference type="PANTHER" id="PTHR24410">
    <property type="entry name" value="HL07962P-RELATED"/>
    <property type="match status" value="1"/>
</dbReference>
<dbReference type="InterPro" id="IPR000210">
    <property type="entry name" value="BTB/POZ_dom"/>
</dbReference>
<evidence type="ECO:0000256" key="1">
    <source>
        <dbReference type="SAM" id="MobiDB-lite"/>
    </source>
</evidence>
<feature type="region of interest" description="Disordered" evidence="1">
    <location>
        <begin position="545"/>
        <end position="600"/>
    </location>
</feature>
<organism evidence="3 4">
    <name type="scientific">Durusdinium trenchii</name>
    <dbReference type="NCBI Taxonomy" id="1381693"/>
    <lineage>
        <taxon>Eukaryota</taxon>
        <taxon>Sar</taxon>
        <taxon>Alveolata</taxon>
        <taxon>Dinophyceae</taxon>
        <taxon>Suessiales</taxon>
        <taxon>Symbiodiniaceae</taxon>
        <taxon>Durusdinium</taxon>
    </lineage>
</organism>
<dbReference type="SUPFAM" id="SSF54695">
    <property type="entry name" value="POZ domain"/>
    <property type="match status" value="1"/>
</dbReference>
<sequence length="600" mass="66453">MSSSGAANELSSFTFQCPDEVVQRLARLYGDERHSDVTFLVQSNQDTAPQRFVAHRSIIAMWSEPLGSMLCGPFAEGSAKEVFANVGVCPKRGDPWQSLQVKLLDVEPAAFEVLLKLIYTGVVDISPETVLSILDVAVRFDVAALMQFSVQFLQNHATSEHACRMLEIGVQYHLGKLVDKCIELIVTDDHILESEDFNNLSQSAMIELAKHDAWNLHEDNIFDIFMRWSDANSGSADEKRRLAMPFLEQLRFPHMSTEKLKKLSTTGDVPSELLFEALFCKLSSEVEDESVCSPSAARRRQRVGSLLFSWVPTSRVTVSGELRENARHTSSSGFTGVRGDRRMRHGRFAWTIDITETQSSWIFVGVVQAEDLNDVAWRASGHMLYCLDSRFFHQGSGQNHPLGDRRMVSGDCIHVVLDCTRHTLAFGVNDEQPIILFRDLEATWYVPAVDLRDCGDKVRILSSRMTTFCAARSPSSSQAAISGPPEEAPWSGPSDESRPELEDRRGQISDSSRAARWQSDLPRRHTVQSPLETVPAFATRLSQPRQFGSASVLAVERGGSTLGRGGPAPRLQSPSAPRGPRGRATSQRGSSPGPIPTEPL</sequence>
<accession>A0ABP0IVU0</accession>
<dbReference type="PANTHER" id="PTHR24410:SF23">
    <property type="entry name" value="BTB DOMAIN-CONTAINING PROTEIN-RELATED"/>
    <property type="match status" value="1"/>
</dbReference>
<comment type="caution">
    <text evidence="3">The sequence shown here is derived from an EMBL/GenBank/DDBJ whole genome shotgun (WGS) entry which is preliminary data.</text>
</comment>
<evidence type="ECO:0000313" key="4">
    <source>
        <dbReference type="Proteomes" id="UP001642484"/>
    </source>
</evidence>
<dbReference type="Pfam" id="PF00651">
    <property type="entry name" value="BTB"/>
    <property type="match status" value="1"/>
</dbReference>
<dbReference type="InterPro" id="IPR011333">
    <property type="entry name" value="SKP1/BTB/POZ_sf"/>
</dbReference>
<dbReference type="Gene3D" id="1.25.40.420">
    <property type="match status" value="1"/>
</dbReference>